<dbReference type="InterPro" id="IPR036291">
    <property type="entry name" value="NAD(P)-bd_dom_sf"/>
</dbReference>
<dbReference type="AlphaFoldDB" id="A0A0M9F685"/>
<dbReference type="Proteomes" id="UP000037904">
    <property type="component" value="Unassembled WGS sequence"/>
</dbReference>
<comment type="similarity">
    <text evidence="1">Belongs to the short-chain dehydrogenases/reductases (SDR) family.</text>
</comment>
<name>A0A0M9F685_FUSLA</name>
<proteinExistence type="inferred from homology"/>
<keyword evidence="5" id="KW-1185">Reference proteome</keyword>
<evidence type="ECO:0000256" key="2">
    <source>
        <dbReference type="ARBA" id="ARBA00022857"/>
    </source>
</evidence>
<evidence type="ECO:0000313" key="4">
    <source>
        <dbReference type="EMBL" id="KPA46666.1"/>
    </source>
</evidence>
<dbReference type="GO" id="GO:0005737">
    <property type="term" value="C:cytoplasm"/>
    <property type="evidence" value="ECO:0007669"/>
    <property type="project" value="TreeGrafter"/>
</dbReference>
<dbReference type="Pfam" id="PF00106">
    <property type="entry name" value="adh_short"/>
    <property type="match status" value="1"/>
</dbReference>
<comment type="caution">
    <text evidence="4">The sequence shown here is derived from an EMBL/GenBank/DDBJ whole genome shotgun (WGS) entry which is preliminary data.</text>
</comment>
<keyword evidence="3" id="KW-0560">Oxidoreductase</keyword>
<dbReference type="InterPro" id="IPR002347">
    <property type="entry name" value="SDR_fam"/>
</dbReference>
<dbReference type="Gene3D" id="3.40.50.720">
    <property type="entry name" value="NAD(P)-binding Rossmann-like Domain"/>
    <property type="match status" value="1"/>
</dbReference>
<evidence type="ECO:0000256" key="1">
    <source>
        <dbReference type="ARBA" id="ARBA00006484"/>
    </source>
</evidence>
<dbReference type="PANTHER" id="PTHR43544">
    <property type="entry name" value="SHORT-CHAIN DEHYDROGENASE/REDUCTASE"/>
    <property type="match status" value="1"/>
</dbReference>
<dbReference type="EMBL" id="JXCE01000002">
    <property type="protein sequence ID" value="KPA46666.1"/>
    <property type="molecule type" value="Genomic_DNA"/>
</dbReference>
<accession>A0A0M9F685</accession>
<dbReference type="OrthoDB" id="9876299at2759"/>
<organism evidence="4 5">
    <name type="scientific">Fusarium langsethiae</name>
    <dbReference type="NCBI Taxonomy" id="179993"/>
    <lineage>
        <taxon>Eukaryota</taxon>
        <taxon>Fungi</taxon>
        <taxon>Dikarya</taxon>
        <taxon>Ascomycota</taxon>
        <taxon>Pezizomycotina</taxon>
        <taxon>Sordariomycetes</taxon>
        <taxon>Hypocreomycetidae</taxon>
        <taxon>Hypocreales</taxon>
        <taxon>Nectriaceae</taxon>
        <taxon>Fusarium</taxon>
    </lineage>
</organism>
<dbReference type="GO" id="GO:0016491">
    <property type="term" value="F:oxidoreductase activity"/>
    <property type="evidence" value="ECO:0007669"/>
    <property type="project" value="UniProtKB-KW"/>
</dbReference>
<dbReference type="PRINTS" id="PR00081">
    <property type="entry name" value="GDHRDH"/>
</dbReference>
<dbReference type="InterPro" id="IPR051468">
    <property type="entry name" value="Fungal_SecMetab_SDRs"/>
</dbReference>
<dbReference type="PANTHER" id="PTHR43544:SF7">
    <property type="entry name" value="NADB-LER2"/>
    <property type="match status" value="1"/>
</dbReference>
<evidence type="ECO:0000313" key="5">
    <source>
        <dbReference type="Proteomes" id="UP000037904"/>
    </source>
</evidence>
<dbReference type="SUPFAM" id="SSF51735">
    <property type="entry name" value="NAD(P)-binding Rossmann-fold domains"/>
    <property type="match status" value="1"/>
</dbReference>
<reference evidence="4 5" key="1">
    <citation type="submission" date="2015-04" db="EMBL/GenBank/DDBJ databases">
        <title>The draft genome sequence of Fusarium langsethiae, a T-2/HT-2 mycotoxin producer.</title>
        <authorList>
            <person name="Lysoe E."/>
            <person name="Divon H.H."/>
            <person name="Terzi V."/>
            <person name="Orru L."/>
            <person name="Lamontanara A."/>
            <person name="Kolseth A.-K."/>
            <person name="Frandsen R.J."/>
            <person name="Nielsen K."/>
            <person name="Thrane U."/>
        </authorList>
    </citation>
    <scope>NUCLEOTIDE SEQUENCE [LARGE SCALE GENOMIC DNA]</scope>
    <source>
        <strain evidence="4 5">Fl201059</strain>
    </source>
</reference>
<evidence type="ECO:0000256" key="3">
    <source>
        <dbReference type="ARBA" id="ARBA00023002"/>
    </source>
</evidence>
<gene>
    <name evidence="4" type="ORF">FLAG1_00242</name>
</gene>
<sequence length="192" mass="20523">MPPTVVLITGASRGIGRGLLEHYLSLTNHFVIAGLRDTKHENSTALQDIPCGPGSKLIVVKIDNASPSDAKDATITLQKEYEIHHIDLVIANAGICEHLVPIKNADVTELNHLLTVNTWSLLHLYQAALPMLLKSSQPKLVYITSVMGSISGATNNTGLTGPYGLSKAAGNFLIQKIRSENSHLTAMAVDPG</sequence>
<protein>
    <submittedName>
        <fullName evidence="4">Toxin biosynthesis ketoreductase</fullName>
    </submittedName>
</protein>
<keyword evidence="2" id="KW-0521">NADP</keyword>